<feature type="signal peptide" evidence="1">
    <location>
        <begin position="1"/>
        <end position="19"/>
    </location>
</feature>
<dbReference type="RefSeq" id="WP_212639049.1">
    <property type="nucleotide sequence ID" value="NZ_CP059558.1"/>
</dbReference>
<feature type="chain" id="PRO_5043500157" evidence="1">
    <location>
        <begin position="20"/>
        <end position="175"/>
    </location>
</feature>
<protein>
    <submittedName>
        <fullName evidence="2">DUF2059 domain-containing protein</fullName>
    </submittedName>
</protein>
<dbReference type="GeneID" id="70091316"/>
<keyword evidence="1" id="KW-0732">Signal</keyword>
<proteinExistence type="predicted"/>
<dbReference type="AlphaFoldDB" id="A0AAX1MHB2"/>
<evidence type="ECO:0000313" key="3">
    <source>
        <dbReference type="Proteomes" id="UP000679388"/>
    </source>
</evidence>
<evidence type="ECO:0000256" key="1">
    <source>
        <dbReference type="SAM" id="SignalP"/>
    </source>
</evidence>
<organism evidence="2 3">
    <name type="scientific">Acinetobacter junii</name>
    <dbReference type="NCBI Taxonomy" id="40215"/>
    <lineage>
        <taxon>Bacteria</taxon>
        <taxon>Pseudomonadati</taxon>
        <taxon>Pseudomonadota</taxon>
        <taxon>Gammaproteobacteria</taxon>
        <taxon>Moraxellales</taxon>
        <taxon>Moraxellaceae</taxon>
        <taxon>Acinetobacter</taxon>
    </lineage>
</organism>
<evidence type="ECO:0000313" key="2">
    <source>
        <dbReference type="EMBL" id="QUY37043.1"/>
    </source>
</evidence>
<dbReference type="EMBL" id="CP059558">
    <property type="protein sequence ID" value="QUY37043.1"/>
    <property type="molecule type" value="Genomic_DNA"/>
</dbReference>
<name>A0AAX1MHB2_ACIJU</name>
<reference evidence="2" key="1">
    <citation type="submission" date="2020-07" db="EMBL/GenBank/DDBJ databases">
        <title>Acinetobacter junii strain YR7 chromosome and plasmid pNDM-YR7.</title>
        <authorList>
            <person name="Tang B."/>
        </authorList>
    </citation>
    <scope>NUCLEOTIDE SEQUENCE</scope>
    <source>
        <strain evidence="2">YR7</strain>
    </source>
</reference>
<sequence length="175" mass="20572">MSKIILGLILILVFQSSMASPAKMESVKELLQLLNIKNTIQIELNELQPSIDRNAERLLLKQLNKEKLSTVEEHLAVVQIGQVFRNTTEQFFQSPATMEQIENIYAQNLTQEEILFYIHFLKTPEGFNIHKKLSKVNPQVLKYLNLMNRQEWMNYMQLEQFQEKINKIIEPLVEK</sequence>
<gene>
    <name evidence="2" type="ORF">H2677_02250</name>
</gene>
<accession>A0AAX1MHB2</accession>
<dbReference type="Proteomes" id="UP000679388">
    <property type="component" value="Chromosome"/>
</dbReference>